<protein>
    <recommendedName>
        <fullName evidence="4">Late nodulin</fullName>
    </recommendedName>
</protein>
<evidence type="ECO:0008006" key="4">
    <source>
        <dbReference type="Google" id="ProtNLM"/>
    </source>
</evidence>
<evidence type="ECO:0000256" key="1">
    <source>
        <dbReference type="SAM" id="SignalP"/>
    </source>
</evidence>
<proteinExistence type="predicted"/>
<evidence type="ECO:0000313" key="3">
    <source>
        <dbReference type="Proteomes" id="UP000593567"/>
    </source>
</evidence>
<feature type="signal peptide" evidence="1">
    <location>
        <begin position="1"/>
        <end position="36"/>
    </location>
</feature>
<name>A0A7J7IXZ0_BUGNE</name>
<keyword evidence="3" id="KW-1185">Reference proteome</keyword>
<organism evidence="2 3">
    <name type="scientific">Bugula neritina</name>
    <name type="common">Brown bryozoan</name>
    <name type="synonym">Sertularia neritina</name>
    <dbReference type="NCBI Taxonomy" id="10212"/>
    <lineage>
        <taxon>Eukaryota</taxon>
        <taxon>Metazoa</taxon>
        <taxon>Spiralia</taxon>
        <taxon>Lophotrochozoa</taxon>
        <taxon>Bryozoa</taxon>
        <taxon>Gymnolaemata</taxon>
        <taxon>Cheilostomatida</taxon>
        <taxon>Flustrina</taxon>
        <taxon>Buguloidea</taxon>
        <taxon>Bugulidae</taxon>
        <taxon>Bugula</taxon>
    </lineage>
</organism>
<accession>A0A7J7IXZ0</accession>
<evidence type="ECO:0000313" key="2">
    <source>
        <dbReference type="EMBL" id="KAF6018254.1"/>
    </source>
</evidence>
<sequence length="68" mass="7313">MIGLSAGNFNNMKIANVHFLQMVAILLLSLIAFAAAGLRPCYTDDDCDPPLDKCTEILFGGHPVTVCM</sequence>
<dbReference type="Proteomes" id="UP000593567">
    <property type="component" value="Unassembled WGS sequence"/>
</dbReference>
<feature type="chain" id="PRO_5029740820" description="Late nodulin" evidence="1">
    <location>
        <begin position="37"/>
        <end position="68"/>
    </location>
</feature>
<gene>
    <name evidence="2" type="ORF">EB796_023416</name>
</gene>
<dbReference type="EMBL" id="VXIV02003325">
    <property type="protein sequence ID" value="KAF6018254.1"/>
    <property type="molecule type" value="Genomic_DNA"/>
</dbReference>
<dbReference type="AlphaFoldDB" id="A0A7J7IXZ0"/>
<reference evidence="2" key="1">
    <citation type="submission" date="2020-06" db="EMBL/GenBank/DDBJ databases">
        <title>Draft genome of Bugula neritina, a colonial animal packing powerful symbionts and potential medicines.</title>
        <authorList>
            <person name="Rayko M."/>
        </authorList>
    </citation>
    <scope>NUCLEOTIDE SEQUENCE [LARGE SCALE GENOMIC DNA]</scope>
    <source>
        <strain evidence="2">Kwan_BN1</strain>
    </source>
</reference>
<comment type="caution">
    <text evidence="2">The sequence shown here is derived from an EMBL/GenBank/DDBJ whole genome shotgun (WGS) entry which is preliminary data.</text>
</comment>
<keyword evidence="1" id="KW-0732">Signal</keyword>